<name>A0A8H5MX53_9HYPO</name>
<dbReference type="Gene3D" id="1.25.40.20">
    <property type="entry name" value="Ankyrin repeat-containing domain"/>
    <property type="match status" value="1"/>
</dbReference>
<proteinExistence type="predicted"/>
<sequence length="303" mass="34035">MQSPHPRRMINEAIRERSLSQLVAALEVVKVEQRIPYSRQELLPSILGRCVRHGSIDLVRYLLESERVPVESLSPLAVAANSSIPLLELLVAHGWDLNKAEADRSLQRGDKLIDLVCDDHQLVCWLVEHGARVTDGEVDLYEIFPRPAPLLETCAVRGSVATFRFLQSQGALLGHRTLHRAAGEAASVGADPFTYQKVYDERVGDNTRASKERAEMLVFLVDEMKMDINAMDSTVPYRAYHWGTPLCYAAAKEKGAHVLRWLLEKGAQAKVETELNLADAEMLAKMTGCTENARILREWKEMH</sequence>
<dbReference type="EMBL" id="JAAOAQ010000515">
    <property type="protein sequence ID" value="KAF5543490.1"/>
    <property type="molecule type" value="Genomic_DNA"/>
</dbReference>
<dbReference type="OrthoDB" id="426293at2759"/>
<dbReference type="InterPro" id="IPR051616">
    <property type="entry name" value="Cul2-RING_E3_ligase_SR"/>
</dbReference>
<evidence type="ECO:0000313" key="1">
    <source>
        <dbReference type="EMBL" id="KAF5543490.1"/>
    </source>
</evidence>
<reference evidence="1 2" key="1">
    <citation type="submission" date="2020-05" db="EMBL/GenBank/DDBJ databases">
        <title>Identification and distribution of gene clusters putatively required for synthesis of sphingolipid metabolism inhibitors in phylogenetically diverse species of the filamentous fungus Fusarium.</title>
        <authorList>
            <person name="Kim H.-S."/>
            <person name="Busman M."/>
            <person name="Brown D.W."/>
            <person name="Divon H."/>
            <person name="Uhlig S."/>
            <person name="Proctor R.H."/>
        </authorList>
    </citation>
    <scope>NUCLEOTIDE SEQUENCE [LARGE SCALE GENOMIC DNA]</scope>
    <source>
        <strain evidence="1 2">NRRL 13617</strain>
    </source>
</reference>
<dbReference type="Proteomes" id="UP000582016">
    <property type="component" value="Unassembled WGS sequence"/>
</dbReference>
<dbReference type="SUPFAM" id="SSF48403">
    <property type="entry name" value="Ankyrin repeat"/>
    <property type="match status" value="1"/>
</dbReference>
<comment type="caution">
    <text evidence="1">The sequence shown here is derived from an EMBL/GenBank/DDBJ whole genome shotgun (WGS) entry which is preliminary data.</text>
</comment>
<accession>A0A8H5MX53</accession>
<dbReference type="PANTHER" id="PTHR46224:SF64">
    <property type="entry name" value="IQ MOTIF AND ANKYRIN REPEAT DOMAIN-CONTAINING PROTEIN 1"/>
    <property type="match status" value="1"/>
</dbReference>
<gene>
    <name evidence="1" type="ORF">FPHYL_11266</name>
</gene>
<keyword evidence="2" id="KW-1185">Reference proteome</keyword>
<protein>
    <recommendedName>
        <fullName evidence="3">Ankyrin</fullName>
    </recommendedName>
</protein>
<dbReference type="PANTHER" id="PTHR46224">
    <property type="entry name" value="ANKYRIN REPEAT FAMILY PROTEIN"/>
    <property type="match status" value="1"/>
</dbReference>
<evidence type="ECO:0008006" key="3">
    <source>
        <dbReference type="Google" id="ProtNLM"/>
    </source>
</evidence>
<organism evidence="1 2">
    <name type="scientific">Fusarium phyllophilum</name>
    <dbReference type="NCBI Taxonomy" id="47803"/>
    <lineage>
        <taxon>Eukaryota</taxon>
        <taxon>Fungi</taxon>
        <taxon>Dikarya</taxon>
        <taxon>Ascomycota</taxon>
        <taxon>Pezizomycotina</taxon>
        <taxon>Sordariomycetes</taxon>
        <taxon>Hypocreomycetidae</taxon>
        <taxon>Hypocreales</taxon>
        <taxon>Nectriaceae</taxon>
        <taxon>Fusarium</taxon>
        <taxon>Fusarium fujikuroi species complex</taxon>
    </lineage>
</organism>
<dbReference type="InterPro" id="IPR036770">
    <property type="entry name" value="Ankyrin_rpt-contain_sf"/>
</dbReference>
<evidence type="ECO:0000313" key="2">
    <source>
        <dbReference type="Proteomes" id="UP000582016"/>
    </source>
</evidence>
<dbReference type="AlphaFoldDB" id="A0A8H5MX53"/>